<proteinExistence type="predicted"/>
<dbReference type="Pfam" id="PF02171">
    <property type="entry name" value="Piwi"/>
    <property type="match status" value="1"/>
</dbReference>
<dbReference type="Proteomes" id="UP000298663">
    <property type="component" value="Unassembled WGS sequence"/>
</dbReference>
<evidence type="ECO:0000313" key="3">
    <source>
        <dbReference type="EMBL" id="TKR82186.1"/>
    </source>
</evidence>
<evidence type="ECO:0000313" key="4">
    <source>
        <dbReference type="Proteomes" id="UP000298663"/>
    </source>
</evidence>
<dbReference type="OrthoDB" id="5868801at2759"/>
<dbReference type="SUPFAM" id="SSF101690">
    <property type="entry name" value="PAZ domain"/>
    <property type="match status" value="1"/>
</dbReference>
<dbReference type="SUPFAM" id="SSF53098">
    <property type="entry name" value="Ribonuclease H-like"/>
    <property type="match status" value="1"/>
</dbReference>
<dbReference type="Gene3D" id="3.40.50.2300">
    <property type="match status" value="1"/>
</dbReference>
<dbReference type="InterPro" id="IPR036085">
    <property type="entry name" value="PAZ_dom_sf"/>
</dbReference>
<evidence type="ECO:0000259" key="2">
    <source>
        <dbReference type="PROSITE" id="PS50822"/>
    </source>
</evidence>
<dbReference type="AlphaFoldDB" id="A0A4U5NHB6"/>
<feature type="region of interest" description="Disordered" evidence="1">
    <location>
        <begin position="1"/>
        <end position="37"/>
    </location>
</feature>
<name>A0A4U5NHB6_STECR</name>
<gene>
    <name evidence="3" type="ORF">L596_015948</name>
</gene>
<dbReference type="InterPro" id="IPR036397">
    <property type="entry name" value="RNaseH_sf"/>
</dbReference>
<feature type="domain" description="Piwi" evidence="2">
    <location>
        <begin position="525"/>
        <end position="839"/>
    </location>
</feature>
<dbReference type="PROSITE" id="PS50822">
    <property type="entry name" value="PIWI"/>
    <property type="match status" value="1"/>
</dbReference>
<dbReference type="Gene3D" id="2.170.260.10">
    <property type="entry name" value="paz domain"/>
    <property type="match status" value="1"/>
</dbReference>
<feature type="compositionally biased region" description="Polar residues" evidence="1">
    <location>
        <begin position="7"/>
        <end position="16"/>
    </location>
</feature>
<comment type="caution">
    <text evidence="3">The sequence shown here is derived from an EMBL/GenBank/DDBJ whole genome shotgun (WGS) entry which is preliminary data.</text>
</comment>
<reference evidence="3 4" key="1">
    <citation type="journal article" date="2015" name="Genome Biol.">
        <title>Comparative genomics of Steinernema reveals deeply conserved gene regulatory networks.</title>
        <authorList>
            <person name="Dillman A.R."/>
            <person name="Macchietto M."/>
            <person name="Porter C.F."/>
            <person name="Rogers A."/>
            <person name="Williams B."/>
            <person name="Antoshechkin I."/>
            <person name="Lee M.M."/>
            <person name="Goodwin Z."/>
            <person name="Lu X."/>
            <person name="Lewis E.E."/>
            <person name="Goodrich-Blair H."/>
            <person name="Stock S.P."/>
            <person name="Adams B.J."/>
            <person name="Sternberg P.W."/>
            <person name="Mortazavi A."/>
        </authorList>
    </citation>
    <scope>NUCLEOTIDE SEQUENCE [LARGE SCALE GENOMIC DNA]</scope>
    <source>
        <strain evidence="3 4">ALL</strain>
    </source>
</reference>
<dbReference type="InterPro" id="IPR012337">
    <property type="entry name" value="RNaseH-like_sf"/>
</dbReference>
<protein>
    <recommendedName>
        <fullName evidence="2">Piwi domain-containing protein</fullName>
    </recommendedName>
</protein>
<dbReference type="PANTHER" id="PTHR22891">
    <property type="entry name" value="EUKARYOTIC TRANSLATION INITIATION FACTOR 2C"/>
    <property type="match status" value="1"/>
</dbReference>
<organism evidence="3 4">
    <name type="scientific">Steinernema carpocapsae</name>
    <name type="common">Entomopathogenic nematode</name>
    <dbReference type="NCBI Taxonomy" id="34508"/>
    <lineage>
        <taxon>Eukaryota</taxon>
        <taxon>Metazoa</taxon>
        <taxon>Ecdysozoa</taxon>
        <taxon>Nematoda</taxon>
        <taxon>Chromadorea</taxon>
        <taxon>Rhabditida</taxon>
        <taxon>Tylenchina</taxon>
        <taxon>Panagrolaimomorpha</taxon>
        <taxon>Strongyloidoidea</taxon>
        <taxon>Steinernematidae</taxon>
        <taxon>Steinernema</taxon>
    </lineage>
</organism>
<dbReference type="GO" id="GO:0003676">
    <property type="term" value="F:nucleic acid binding"/>
    <property type="evidence" value="ECO:0007669"/>
    <property type="project" value="InterPro"/>
</dbReference>
<dbReference type="EMBL" id="AZBU02000004">
    <property type="protein sequence ID" value="TKR82186.1"/>
    <property type="molecule type" value="Genomic_DNA"/>
</dbReference>
<dbReference type="STRING" id="34508.A0A4U5NHB6"/>
<sequence>MHAHRLQQLTDGINRNLNDEGIARRTPMSPTPSVGRHDKEITLTSNRAPFGPWEGSRVPLYDQTQRLHRKDRGGPWRLWKSKPGLKAPPRRRLMKRNGFRDHDFFCDLAGMRLYTIKPIPRSEGNPRFYVSEATKDGNFAVCRDDGRPFELNIRDVFKEVRIPNLQDATLDAFINTAINKACLAKSDLYFPIFETCYPKTGAPVARKDGRSLILGTKTSVERVEGRYGSSTTPVVALNVSAEWFYMKKNLLDFCKQNIELNEKSVPVDAASFQLLSDSMQGVTVRLICSKNPLLFTIKSLANKNVSMLKYPLPNIKGTGLIKFLWETYSVRLTYPESFAAEVKPDFHVTDPRPIFYPVELLEIMPMQRALKGKKSCDGSAVDREKKIQEKVHQMERHVQKAGLGLSMDDAPVEVEAGVLDLPKIVFADEKVVEVNPSSASWRFGSGECPERFARPAEVKELPWCVMLVSDVPPTKGMSKKAKFFADLLKKQAAERGLQMKEPMYHPTKQGKVEIERFFNTTAVEFFVFLMAKSLDYHDFTKILERKYQVITQTVKMENAFDVVEDPNSTKSRKIVEHIVMKMNLKLGGVNSTVKPSRHLFSHEEVRRLLIGFTLIEGPKITGRDAAAFNRFGGKIPAVVGFSANMGSLEHEFLGDFTFQYLDHTNIVQDIKKIVATILERFRKTRRGRDPAEVVIYRKLDEFHFPRVIQNEIAPLKNLLEEKCHGFVSLIYIAMTKTHNIRFFPKGPPPEGDERKPNLVPGTVIDSGAVGGGLKQFFIASYSASTGTTRPPRFTILENSKEAKIRDLEKLTLELTFAHQTSTRSLGVPAPLVVAKNYARRGNVLAQRRSAMWTRRSASRR</sequence>
<reference evidence="3 4" key="2">
    <citation type="journal article" date="2019" name="G3 (Bethesda)">
        <title>Hybrid Assembly of the Genome of the Entomopathogenic Nematode Steinernema carpocapsae Identifies the X-Chromosome.</title>
        <authorList>
            <person name="Serra L."/>
            <person name="Macchietto M."/>
            <person name="Macias-Munoz A."/>
            <person name="McGill C.J."/>
            <person name="Rodriguez I.M."/>
            <person name="Rodriguez B."/>
            <person name="Murad R."/>
            <person name="Mortazavi A."/>
        </authorList>
    </citation>
    <scope>NUCLEOTIDE SEQUENCE [LARGE SCALE GENOMIC DNA]</scope>
    <source>
        <strain evidence="3 4">ALL</strain>
    </source>
</reference>
<dbReference type="Gene3D" id="3.30.420.10">
    <property type="entry name" value="Ribonuclease H-like superfamily/Ribonuclease H"/>
    <property type="match status" value="1"/>
</dbReference>
<keyword evidence="4" id="KW-1185">Reference proteome</keyword>
<accession>A0A4U5NHB6</accession>
<evidence type="ECO:0000256" key="1">
    <source>
        <dbReference type="SAM" id="MobiDB-lite"/>
    </source>
</evidence>
<dbReference type="SMART" id="SM00950">
    <property type="entry name" value="Piwi"/>
    <property type="match status" value="1"/>
</dbReference>
<dbReference type="InterPro" id="IPR003165">
    <property type="entry name" value="Piwi"/>
</dbReference>